<evidence type="ECO:0000313" key="7">
    <source>
        <dbReference type="Proteomes" id="UP000192501"/>
    </source>
</evidence>
<dbReference type="SUPFAM" id="SSF52540">
    <property type="entry name" value="P-loop containing nucleoside triphosphate hydrolases"/>
    <property type="match status" value="1"/>
</dbReference>
<dbReference type="PANTHER" id="PTHR18934">
    <property type="entry name" value="ATP-DEPENDENT RNA HELICASE"/>
    <property type="match status" value="1"/>
</dbReference>
<dbReference type="PANTHER" id="PTHR18934:SF99">
    <property type="entry name" value="ATP-DEPENDENT RNA HELICASE DHX37-RELATED"/>
    <property type="match status" value="1"/>
</dbReference>
<gene>
    <name evidence="6" type="primary">CDC28</name>
    <name evidence="6" type="ORF">A0H76_2906</name>
</gene>
<name>A0A1X0Q5Q4_9MICR</name>
<accession>A0A1X0Q5Q4</accession>
<keyword evidence="1" id="KW-0547">Nucleotide-binding</keyword>
<dbReference type="GO" id="GO:0016787">
    <property type="term" value="F:hydrolase activity"/>
    <property type="evidence" value="ECO:0007669"/>
    <property type="project" value="UniProtKB-KW"/>
</dbReference>
<keyword evidence="2" id="KW-0378">Hydrolase</keyword>
<dbReference type="Gene3D" id="1.20.120.1080">
    <property type="match status" value="1"/>
</dbReference>
<dbReference type="GO" id="GO:0004386">
    <property type="term" value="F:helicase activity"/>
    <property type="evidence" value="ECO:0007669"/>
    <property type="project" value="UniProtKB-KW"/>
</dbReference>
<dbReference type="VEuPathDB" id="MicrosporidiaDB:HERIO_1717"/>
<comment type="caution">
    <text evidence="6">The sequence shown here is derived from an EMBL/GenBank/DDBJ whole genome shotgun (WGS) entry which is preliminary data.</text>
</comment>
<proteinExistence type="predicted"/>
<dbReference type="Proteomes" id="UP000192501">
    <property type="component" value="Unassembled WGS sequence"/>
</dbReference>
<dbReference type="AlphaFoldDB" id="A0A1X0Q5Q4"/>
<protein>
    <submittedName>
        <fullName evidence="6">CDC28</fullName>
    </submittedName>
</protein>
<keyword evidence="3" id="KW-0347">Helicase</keyword>
<evidence type="ECO:0000256" key="1">
    <source>
        <dbReference type="ARBA" id="ARBA00022741"/>
    </source>
</evidence>
<evidence type="ECO:0000256" key="4">
    <source>
        <dbReference type="ARBA" id="ARBA00022840"/>
    </source>
</evidence>
<dbReference type="SMART" id="SM00847">
    <property type="entry name" value="HA2"/>
    <property type="match status" value="1"/>
</dbReference>
<keyword evidence="4" id="KW-0067">ATP-binding</keyword>
<sequence length="281" mass="33000">MYTRDEYNSFECSPEPEIFKVNLVPFILTCSSLDIVDVMNYKWVDVPKENAVQKAYDYLLTLKAIDKTGKITAYGRKIMKVPLPVQLSMSLIHSYENNCFKSVAIIAAFLESLPIFVSFKLFNDEEQAKKKIYEKFDISGGNFYFYLDLWQSWVDNDFNIKFLEENYLRVSSFNKIKNIYDQLLKIPIFKNYKLVKDANVSGSIEESFTYGYFFNTAVLTGSKYITPYENNECFISSKDLLVKVKPNYLIYNLMIRQNKIYIVDCLEIEIDDLMKVFKKFN</sequence>
<feature type="domain" description="Helicase-associated" evidence="5">
    <location>
        <begin position="54"/>
        <end position="147"/>
    </location>
</feature>
<dbReference type="EMBL" id="LTAI01002157">
    <property type="protein sequence ID" value="ORD92945.1"/>
    <property type="molecule type" value="Genomic_DNA"/>
</dbReference>
<evidence type="ECO:0000256" key="3">
    <source>
        <dbReference type="ARBA" id="ARBA00022806"/>
    </source>
</evidence>
<dbReference type="GO" id="GO:0003723">
    <property type="term" value="F:RNA binding"/>
    <property type="evidence" value="ECO:0007669"/>
    <property type="project" value="TreeGrafter"/>
</dbReference>
<dbReference type="VEuPathDB" id="MicrosporidiaDB:A0H76_2906"/>
<evidence type="ECO:0000313" key="6">
    <source>
        <dbReference type="EMBL" id="ORD92945.1"/>
    </source>
</evidence>
<evidence type="ECO:0000259" key="5">
    <source>
        <dbReference type="SMART" id="SM00847"/>
    </source>
</evidence>
<dbReference type="GO" id="GO:0005524">
    <property type="term" value="F:ATP binding"/>
    <property type="evidence" value="ECO:0007669"/>
    <property type="project" value="UniProtKB-KW"/>
</dbReference>
<evidence type="ECO:0000256" key="2">
    <source>
        <dbReference type="ARBA" id="ARBA00022801"/>
    </source>
</evidence>
<dbReference type="InterPro" id="IPR007502">
    <property type="entry name" value="Helicase-assoc_dom"/>
</dbReference>
<organism evidence="6 7">
    <name type="scientific">Hepatospora eriocheir</name>
    <dbReference type="NCBI Taxonomy" id="1081669"/>
    <lineage>
        <taxon>Eukaryota</taxon>
        <taxon>Fungi</taxon>
        <taxon>Fungi incertae sedis</taxon>
        <taxon>Microsporidia</taxon>
        <taxon>Hepatosporidae</taxon>
        <taxon>Hepatospora</taxon>
    </lineage>
</organism>
<dbReference type="InterPro" id="IPR027417">
    <property type="entry name" value="P-loop_NTPase"/>
</dbReference>
<reference evidence="6 7" key="1">
    <citation type="journal article" date="2017" name="Environ. Microbiol.">
        <title>Decay of the glycolytic pathway and adaptation to intranuclear parasitism within Enterocytozoonidae microsporidia.</title>
        <authorList>
            <person name="Wiredu Boakye D."/>
            <person name="Jaroenlak P."/>
            <person name="Prachumwat A."/>
            <person name="Williams T.A."/>
            <person name="Bateman K.S."/>
            <person name="Itsathitphaisarn O."/>
            <person name="Sritunyalucksana K."/>
            <person name="Paszkiewicz K.H."/>
            <person name="Moore K.A."/>
            <person name="Stentiford G.D."/>
            <person name="Williams B.A."/>
        </authorList>
    </citation>
    <scope>NUCLEOTIDE SEQUENCE [LARGE SCALE GENOMIC DNA]</scope>
    <source>
        <strain evidence="7">canceri</strain>
    </source>
</reference>